<gene>
    <name evidence="5" type="ORF">M408DRAFT_159437</name>
</gene>
<dbReference type="PROSITE" id="PS50250">
    <property type="entry name" value="PCI"/>
    <property type="match status" value="1"/>
</dbReference>
<comment type="similarity">
    <text evidence="1">Belongs to the proteasome subunit S3 family.</text>
</comment>
<dbReference type="OrthoDB" id="1713558at2759"/>
<dbReference type="InterPro" id="IPR050756">
    <property type="entry name" value="CSN3"/>
</dbReference>
<dbReference type="Proteomes" id="UP000054097">
    <property type="component" value="Unassembled WGS sequence"/>
</dbReference>
<dbReference type="InterPro" id="IPR013586">
    <property type="entry name" value="PSMD3_C"/>
</dbReference>
<reference evidence="5 6" key="1">
    <citation type="submission" date="2014-04" db="EMBL/GenBank/DDBJ databases">
        <authorList>
            <consortium name="DOE Joint Genome Institute"/>
            <person name="Kuo A."/>
            <person name="Zuccaro A."/>
            <person name="Kohler A."/>
            <person name="Nagy L.G."/>
            <person name="Floudas D."/>
            <person name="Copeland A."/>
            <person name="Barry K.W."/>
            <person name="Cichocki N."/>
            <person name="Veneault-Fourrey C."/>
            <person name="LaButti K."/>
            <person name="Lindquist E.A."/>
            <person name="Lipzen A."/>
            <person name="Lundell T."/>
            <person name="Morin E."/>
            <person name="Murat C."/>
            <person name="Sun H."/>
            <person name="Tunlid A."/>
            <person name="Henrissat B."/>
            <person name="Grigoriev I.V."/>
            <person name="Hibbett D.S."/>
            <person name="Martin F."/>
            <person name="Nordberg H.P."/>
            <person name="Cantor M.N."/>
            <person name="Hua S.X."/>
        </authorList>
    </citation>
    <scope>NUCLEOTIDE SEQUENCE [LARGE SCALE GENOMIC DNA]</scope>
    <source>
        <strain evidence="5 6">MAFF 305830</strain>
    </source>
</reference>
<reference evidence="6" key="2">
    <citation type="submission" date="2015-01" db="EMBL/GenBank/DDBJ databases">
        <title>Evolutionary Origins and Diversification of the Mycorrhizal Mutualists.</title>
        <authorList>
            <consortium name="DOE Joint Genome Institute"/>
            <consortium name="Mycorrhizal Genomics Consortium"/>
            <person name="Kohler A."/>
            <person name="Kuo A."/>
            <person name="Nagy L.G."/>
            <person name="Floudas D."/>
            <person name="Copeland A."/>
            <person name="Barry K.W."/>
            <person name="Cichocki N."/>
            <person name="Veneault-Fourrey C."/>
            <person name="LaButti K."/>
            <person name="Lindquist E.A."/>
            <person name="Lipzen A."/>
            <person name="Lundell T."/>
            <person name="Morin E."/>
            <person name="Murat C."/>
            <person name="Riley R."/>
            <person name="Ohm R."/>
            <person name="Sun H."/>
            <person name="Tunlid A."/>
            <person name="Henrissat B."/>
            <person name="Grigoriev I.V."/>
            <person name="Hibbett D.S."/>
            <person name="Martin F."/>
        </authorList>
    </citation>
    <scope>NUCLEOTIDE SEQUENCE [LARGE SCALE GENOMIC DNA]</scope>
    <source>
        <strain evidence="6">MAFF 305830</strain>
    </source>
</reference>
<keyword evidence="2" id="KW-0647">Proteasome</keyword>
<proteinExistence type="inferred from homology"/>
<dbReference type="AlphaFoldDB" id="A0A0C2XF80"/>
<dbReference type="SUPFAM" id="SSF46785">
    <property type="entry name" value="Winged helix' DNA-binding domain"/>
    <property type="match status" value="1"/>
</dbReference>
<dbReference type="InterPro" id="IPR036390">
    <property type="entry name" value="WH_DNA-bd_sf"/>
</dbReference>
<organism evidence="5 6">
    <name type="scientific">Serendipita vermifera MAFF 305830</name>
    <dbReference type="NCBI Taxonomy" id="933852"/>
    <lineage>
        <taxon>Eukaryota</taxon>
        <taxon>Fungi</taxon>
        <taxon>Dikarya</taxon>
        <taxon>Basidiomycota</taxon>
        <taxon>Agaricomycotina</taxon>
        <taxon>Agaricomycetes</taxon>
        <taxon>Sebacinales</taxon>
        <taxon>Serendipitaceae</taxon>
        <taxon>Serendipita</taxon>
    </lineage>
</organism>
<dbReference type="Gene3D" id="1.25.40.570">
    <property type="match status" value="1"/>
</dbReference>
<evidence type="ECO:0000256" key="3">
    <source>
        <dbReference type="SAM" id="MobiDB-lite"/>
    </source>
</evidence>
<dbReference type="Pfam" id="PF25573">
    <property type="entry name" value="TPR_PSMD3_N"/>
    <property type="match status" value="1"/>
</dbReference>
<dbReference type="GO" id="GO:0008541">
    <property type="term" value="C:proteasome regulatory particle, lid subcomplex"/>
    <property type="evidence" value="ECO:0007669"/>
    <property type="project" value="TreeGrafter"/>
</dbReference>
<evidence type="ECO:0000259" key="4">
    <source>
        <dbReference type="PROSITE" id="PS50250"/>
    </source>
</evidence>
<dbReference type="STRING" id="933852.A0A0C2XF80"/>
<dbReference type="HOGENOM" id="CLU_019858_1_2_1"/>
<evidence type="ECO:0000313" key="5">
    <source>
        <dbReference type="EMBL" id="KIM27807.1"/>
    </source>
</evidence>
<feature type="domain" description="PCI" evidence="4">
    <location>
        <begin position="252"/>
        <end position="432"/>
    </location>
</feature>
<dbReference type="Pfam" id="PF08375">
    <property type="entry name" value="Rpn3_C"/>
    <property type="match status" value="1"/>
</dbReference>
<evidence type="ECO:0000313" key="6">
    <source>
        <dbReference type="Proteomes" id="UP000054097"/>
    </source>
</evidence>
<dbReference type="GO" id="GO:0042176">
    <property type="term" value="P:regulation of protein catabolic process"/>
    <property type="evidence" value="ECO:0007669"/>
    <property type="project" value="InterPro"/>
</dbReference>
<dbReference type="EMBL" id="KN824296">
    <property type="protein sequence ID" value="KIM27807.1"/>
    <property type="molecule type" value="Genomic_DNA"/>
</dbReference>
<dbReference type="InterPro" id="IPR057985">
    <property type="entry name" value="TPR_PSMD3_N"/>
</dbReference>
<dbReference type="GO" id="GO:0006511">
    <property type="term" value="P:ubiquitin-dependent protein catabolic process"/>
    <property type="evidence" value="ECO:0007669"/>
    <property type="project" value="TreeGrafter"/>
</dbReference>
<feature type="compositionally biased region" description="Basic and acidic residues" evidence="3">
    <location>
        <begin position="530"/>
        <end position="540"/>
    </location>
</feature>
<sequence length="550" mass="61693">MASKDVEMKPLTLDTDVEVKDKEKEKEKETVVKLTPAQEIKANVGMIQRGVSSMEPRFAHRVLRTLTGLRKMLTAEIISQAIDENLVKDGPAAKALKCYLQDSPSSMDVDTTSSSSASKDLPEVEMYLRLLLIHYLLSTPNNDSRKSALVLAKETVGKIQALNRRTMDPIGAKIWWAYGRAYEVVEDVQLAALRPELLAAQRTAALRRDDDTQAALINLLLRNYLHYNLFSQADKFISKTNFPQSAGNPQLARNHFYLGRIKAVQLSYTQAHTQFQQAIRRAPPATTAPGFYQAVHKFFIVVELLMGEIPERQMFRHVVLEKPLKPYAEIVRAVRAGSLSQFQATLQNYTAQFTADSTLTLLSRLRQNVIKTGLRKLSLAYSRISLRDICLKLHLESEEDAEYVVGKAIRDGVIEASIVHERGWMVQKGYELEPDETTHGGRHKAGPGNAKKAALNLGGKPSQGGETLIRSQGETGFMRGYGPEVVDVFGRRITFCLQLHNESVRAMRYPLNAHRKELVSVQAALEREKELSREVMRGEHDDDDDALGDL</sequence>
<evidence type="ECO:0000256" key="2">
    <source>
        <dbReference type="ARBA" id="ARBA00022942"/>
    </source>
</evidence>
<dbReference type="PANTHER" id="PTHR10758">
    <property type="entry name" value="26S PROTEASOME NON-ATPASE REGULATORY SUBUNIT 3/COP9 SIGNALOSOME COMPLEX SUBUNIT 3"/>
    <property type="match status" value="1"/>
</dbReference>
<evidence type="ECO:0000256" key="1">
    <source>
        <dbReference type="ARBA" id="ARBA00007912"/>
    </source>
</evidence>
<keyword evidence="6" id="KW-1185">Reference proteome</keyword>
<feature type="region of interest" description="Disordered" evidence="3">
    <location>
        <begin position="530"/>
        <end position="550"/>
    </location>
</feature>
<dbReference type="SMART" id="SM00088">
    <property type="entry name" value="PINT"/>
    <property type="match status" value="1"/>
</dbReference>
<dbReference type="SMART" id="SM00753">
    <property type="entry name" value="PAM"/>
    <property type="match status" value="1"/>
</dbReference>
<name>A0A0C2XF80_SERVB</name>
<dbReference type="GO" id="GO:0030234">
    <property type="term" value="F:enzyme regulator activity"/>
    <property type="evidence" value="ECO:0007669"/>
    <property type="project" value="InterPro"/>
</dbReference>
<dbReference type="PANTHER" id="PTHR10758:SF2">
    <property type="entry name" value="26S PROTEASOME NON-ATPASE REGULATORY SUBUNIT 3"/>
    <property type="match status" value="1"/>
</dbReference>
<feature type="compositionally biased region" description="Acidic residues" evidence="3">
    <location>
        <begin position="541"/>
        <end position="550"/>
    </location>
</feature>
<dbReference type="Pfam" id="PF01399">
    <property type="entry name" value="PCI"/>
    <property type="match status" value="1"/>
</dbReference>
<dbReference type="InterPro" id="IPR000717">
    <property type="entry name" value="PCI_dom"/>
</dbReference>
<accession>A0A0C2XF80</accession>
<protein>
    <recommendedName>
        <fullName evidence="4">PCI domain-containing protein</fullName>
    </recommendedName>
</protein>